<dbReference type="InterPro" id="IPR051018">
    <property type="entry name" value="Bacteriophage_GH24"/>
</dbReference>
<organism evidence="9 10">
    <name type="scientific">Pseudomonas ulcerans</name>
    <dbReference type="NCBI Taxonomy" id="3115852"/>
    <lineage>
        <taxon>Bacteria</taxon>
        <taxon>Pseudomonadati</taxon>
        <taxon>Pseudomonadota</taxon>
        <taxon>Gammaproteobacteria</taxon>
        <taxon>Pseudomonadales</taxon>
        <taxon>Pseudomonadaceae</taxon>
        <taxon>Pseudomonas</taxon>
    </lineage>
</organism>
<name>A0ABU7HSX6_9PSED</name>
<keyword evidence="3 7" id="KW-0081">Bacteriolytic enzyme</keyword>
<dbReference type="CDD" id="cd00737">
    <property type="entry name" value="lyz_endolysin_autolysin"/>
    <property type="match status" value="1"/>
</dbReference>
<evidence type="ECO:0000256" key="2">
    <source>
        <dbReference type="ARBA" id="ARBA00022529"/>
    </source>
</evidence>
<comment type="caution">
    <text evidence="9">The sequence shown here is derived from an EMBL/GenBank/DDBJ whole genome shotgun (WGS) entry which is preliminary data.</text>
</comment>
<dbReference type="Proteomes" id="UP001335100">
    <property type="component" value="Unassembled WGS sequence"/>
</dbReference>
<dbReference type="Pfam" id="PF00959">
    <property type="entry name" value="Phage_lysozyme"/>
    <property type="match status" value="1"/>
</dbReference>
<accession>A0ABU7HSX6</accession>
<keyword evidence="2 7" id="KW-0929">Antimicrobial</keyword>
<dbReference type="Gene3D" id="1.10.530.40">
    <property type="match status" value="1"/>
</dbReference>
<evidence type="ECO:0000256" key="6">
    <source>
        <dbReference type="ARBA" id="ARBA00023295"/>
    </source>
</evidence>
<dbReference type="InterPro" id="IPR023347">
    <property type="entry name" value="Lysozyme_dom_sf"/>
</dbReference>
<dbReference type="SUPFAM" id="SSF53955">
    <property type="entry name" value="Lysozyme-like"/>
    <property type="match status" value="1"/>
</dbReference>
<comment type="catalytic activity">
    <reaction evidence="1 7">
        <text>Hydrolysis of (1-&gt;4)-beta-linkages between N-acetylmuramic acid and N-acetyl-D-glucosamine residues in a peptidoglycan and between N-acetyl-D-glucosamine residues in chitodextrins.</text>
        <dbReference type="EC" id="3.2.1.17"/>
    </reaction>
</comment>
<dbReference type="EMBL" id="JAZDQJ010000016">
    <property type="protein sequence ID" value="MEE1934619.1"/>
    <property type="molecule type" value="Genomic_DNA"/>
</dbReference>
<keyword evidence="5" id="KW-1035">Host cytoplasm</keyword>
<gene>
    <name evidence="9" type="ORF">V0R50_15430</name>
</gene>
<keyword evidence="8" id="KW-0175">Coiled coil</keyword>
<keyword evidence="6 7" id="KW-0326">Glycosidase</keyword>
<keyword evidence="4 7" id="KW-0378">Hydrolase</keyword>
<dbReference type="InterPro" id="IPR034690">
    <property type="entry name" value="Endolysin_T4_type"/>
</dbReference>
<sequence>MRLSPSSLDLIKQRTGLTLKAHQDPAGTWFIGYQHYGDVHEGMEITQEEAQAKLEQEIQRIEQLLAGLLQVQVNAGQWDALVMLVFDFGFARFRSSMLLRHVNNGDFERAASEFSKWNQVSGRPSMTMVRRREIDQRIFQFGTQPA</sequence>
<evidence type="ECO:0000256" key="4">
    <source>
        <dbReference type="ARBA" id="ARBA00022801"/>
    </source>
</evidence>
<dbReference type="PANTHER" id="PTHR38107:SF3">
    <property type="entry name" value="LYSOZYME RRRD-RELATED"/>
    <property type="match status" value="1"/>
</dbReference>
<dbReference type="InterPro" id="IPR033907">
    <property type="entry name" value="Endolysin_autolysin"/>
</dbReference>
<proteinExistence type="inferred from homology"/>
<dbReference type="RefSeq" id="WP_330075382.1">
    <property type="nucleotide sequence ID" value="NZ_JAZDQJ010000016.1"/>
</dbReference>
<evidence type="ECO:0000256" key="5">
    <source>
        <dbReference type="ARBA" id="ARBA00023200"/>
    </source>
</evidence>
<protein>
    <recommendedName>
        <fullName evidence="7">Lysozyme</fullName>
        <ecNumber evidence="7">3.2.1.17</ecNumber>
    </recommendedName>
</protein>
<evidence type="ECO:0000313" key="10">
    <source>
        <dbReference type="Proteomes" id="UP001335100"/>
    </source>
</evidence>
<dbReference type="PANTHER" id="PTHR38107">
    <property type="match status" value="1"/>
</dbReference>
<evidence type="ECO:0000256" key="7">
    <source>
        <dbReference type="RuleBase" id="RU003788"/>
    </source>
</evidence>
<comment type="similarity">
    <text evidence="7">Belongs to the glycosyl hydrolase 24 family.</text>
</comment>
<dbReference type="EC" id="3.2.1.17" evidence="7"/>
<feature type="coiled-coil region" evidence="8">
    <location>
        <begin position="40"/>
        <end position="71"/>
    </location>
</feature>
<keyword evidence="10" id="KW-1185">Reference proteome</keyword>
<dbReference type="InterPro" id="IPR002196">
    <property type="entry name" value="Glyco_hydro_24"/>
</dbReference>
<dbReference type="InterPro" id="IPR023346">
    <property type="entry name" value="Lysozyme-like_dom_sf"/>
</dbReference>
<reference evidence="9 10" key="1">
    <citation type="submission" date="2024-01" db="EMBL/GenBank/DDBJ databases">
        <title>Unpublished Manusciprt.</title>
        <authorList>
            <person name="Duman M."/>
            <person name="Valdes E.G."/>
            <person name="Ajmi N."/>
            <person name="Altun S."/>
            <person name="Saticioglu I.B."/>
        </authorList>
    </citation>
    <scope>NUCLEOTIDE SEQUENCE [LARGE SCALE GENOMIC DNA]</scope>
    <source>
        <strain evidence="9 10">148P</strain>
    </source>
</reference>
<evidence type="ECO:0000256" key="3">
    <source>
        <dbReference type="ARBA" id="ARBA00022638"/>
    </source>
</evidence>
<evidence type="ECO:0000313" key="9">
    <source>
        <dbReference type="EMBL" id="MEE1934619.1"/>
    </source>
</evidence>
<dbReference type="HAMAP" id="MF_04110">
    <property type="entry name" value="ENDOLYSIN_T4"/>
    <property type="match status" value="1"/>
</dbReference>
<evidence type="ECO:0000256" key="1">
    <source>
        <dbReference type="ARBA" id="ARBA00000632"/>
    </source>
</evidence>
<evidence type="ECO:0000256" key="8">
    <source>
        <dbReference type="SAM" id="Coils"/>
    </source>
</evidence>